<dbReference type="AlphaFoldDB" id="A0A3P6IR54"/>
<accession>A0A3P6IR54</accession>
<keyword evidence="1" id="KW-1133">Transmembrane helix</keyword>
<dbReference type="EMBL" id="UXUI01008244">
    <property type="protein sequence ID" value="VDD90967.1"/>
    <property type="molecule type" value="Genomic_DNA"/>
</dbReference>
<keyword evidence="1" id="KW-0472">Membrane</keyword>
<proteinExistence type="predicted"/>
<evidence type="ECO:0000256" key="1">
    <source>
        <dbReference type="SAM" id="Phobius"/>
    </source>
</evidence>
<protein>
    <submittedName>
        <fullName evidence="2">Uncharacterized protein</fullName>
    </submittedName>
</protein>
<keyword evidence="3" id="KW-1185">Reference proteome</keyword>
<keyword evidence="1" id="KW-0812">Transmembrane</keyword>
<evidence type="ECO:0000313" key="2">
    <source>
        <dbReference type="EMBL" id="VDD90967.1"/>
    </source>
</evidence>
<feature type="transmembrane region" description="Helical" evidence="1">
    <location>
        <begin position="34"/>
        <end position="52"/>
    </location>
</feature>
<name>A0A3P6IR54_ENTVE</name>
<evidence type="ECO:0000313" key="3">
    <source>
        <dbReference type="Proteomes" id="UP000274131"/>
    </source>
</evidence>
<sequence>MLTYFFVSILVSLSLYSFISFFSFISSVIYVSSYYYYFIFCIGTFVLVYDNFPHYQNYYQKFYRRSHTLSTMKEAHNTNDLNIFDLYVIFSFECLLPHHLIYSFVLFNITYLVLL</sequence>
<organism evidence="2 3">
    <name type="scientific">Enterobius vermicularis</name>
    <name type="common">Human pinworm</name>
    <dbReference type="NCBI Taxonomy" id="51028"/>
    <lineage>
        <taxon>Eukaryota</taxon>
        <taxon>Metazoa</taxon>
        <taxon>Ecdysozoa</taxon>
        <taxon>Nematoda</taxon>
        <taxon>Chromadorea</taxon>
        <taxon>Rhabditida</taxon>
        <taxon>Spirurina</taxon>
        <taxon>Oxyuridomorpha</taxon>
        <taxon>Oxyuroidea</taxon>
        <taxon>Oxyuridae</taxon>
        <taxon>Enterobius</taxon>
    </lineage>
</organism>
<reference evidence="2 3" key="1">
    <citation type="submission" date="2018-10" db="EMBL/GenBank/DDBJ databases">
        <authorList>
            <consortium name="Pathogen Informatics"/>
        </authorList>
    </citation>
    <scope>NUCLEOTIDE SEQUENCE [LARGE SCALE GENOMIC DNA]</scope>
</reference>
<feature type="transmembrane region" description="Helical" evidence="1">
    <location>
        <begin position="6"/>
        <end position="25"/>
    </location>
</feature>
<feature type="transmembrane region" description="Helical" evidence="1">
    <location>
        <begin position="86"/>
        <end position="114"/>
    </location>
</feature>
<dbReference type="Proteomes" id="UP000274131">
    <property type="component" value="Unassembled WGS sequence"/>
</dbReference>
<gene>
    <name evidence="2" type="ORF">EVEC_LOCUS5718</name>
</gene>